<sequence>MAAGLPPNPALRVLVLGGGAGWVLSELWRLRPQAQVLYVEVSEAMLARTRARLRRHPMPAGAALELRQGSEASVRPDERFDVIITFFVLDCFTQAALPGALARLHAARHPGAPWLVTDFWPARRGWRRWLLRAMYWFFGFTVGLRAWQMPPWPAELAALGLRSRWEQHFFGRAIAGIILNEAPAEANEIS</sequence>
<dbReference type="Proteomes" id="UP001501243">
    <property type="component" value="Unassembled WGS sequence"/>
</dbReference>
<dbReference type="InterPro" id="IPR029063">
    <property type="entry name" value="SAM-dependent_MTases_sf"/>
</dbReference>
<accession>A0ABP8QKT5</accession>
<evidence type="ECO:0000313" key="3">
    <source>
        <dbReference type="Proteomes" id="UP001501243"/>
    </source>
</evidence>
<gene>
    <name evidence="2" type="ORF">GCM10023172_31690</name>
</gene>
<reference evidence="3" key="1">
    <citation type="journal article" date="2019" name="Int. J. Syst. Evol. Microbiol.">
        <title>The Global Catalogue of Microorganisms (GCM) 10K type strain sequencing project: providing services to taxonomists for standard genome sequencing and annotation.</title>
        <authorList>
            <consortium name="The Broad Institute Genomics Platform"/>
            <consortium name="The Broad Institute Genome Sequencing Center for Infectious Disease"/>
            <person name="Wu L."/>
            <person name="Ma J."/>
        </authorList>
    </citation>
    <scope>NUCLEOTIDE SEQUENCE [LARGE SCALE GENOMIC DNA]</scope>
    <source>
        <strain evidence="3">JCM 17841</strain>
    </source>
</reference>
<dbReference type="InterPro" id="IPR030373">
    <property type="entry name" value="PABS_CS"/>
</dbReference>
<dbReference type="EMBL" id="BAABGQ010000008">
    <property type="protein sequence ID" value="GAA4504799.1"/>
    <property type="molecule type" value="Genomic_DNA"/>
</dbReference>
<evidence type="ECO:0000313" key="2">
    <source>
        <dbReference type="EMBL" id="GAA4504799.1"/>
    </source>
</evidence>
<dbReference type="InterPro" id="IPR013217">
    <property type="entry name" value="Methyltransf_12"/>
</dbReference>
<keyword evidence="3" id="KW-1185">Reference proteome</keyword>
<feature type="domain" description="Methyltransferase type 12" evidence="1">
    <location>
        <begin position="14"/>
        <end position="112"/>
    </location>
</feature>
<dbReference type="PROSITE" id="PS01330">
    <property type="entry name" value="PABS_1"/>
    <property type="match status" value="1"/>
</dbReference>
<evidence type="ECO:0000259" key="1">
    <source>
        <dbReference type="Pfam" id="PF08242"/>
    </source>
</evidence>
<dbReference type="SUPFAM" id="SSF53335">
    <property type="entry name" value="S-adenosyl-L-methionine-dependent methyltransferases"/>
    <property type="match status" value="1"/>
</dbReference>
<protein>
    <recommendedName>
        <fullName evidence="1">Methyltransferase type 12 domain-containing protein</fullName>
    </recommendedName>
</protein>
<proteinExistence type="predicted"/>
<comment type="caution">
    <text evidence="2">The sequence shown here is derived from an EMBL/GenBank/DDBJ whole genome shotgun (WGS) entry which is preliminary data.</text>
</comment>
<dbReference type="CDD" id="cd02440">
    <property type="entry name" value="AdoMet_MTases"/>
    <property type="match status" value="1"/>
</dbReference>
<name>A0ABP8QKT5_9BACT</name>
<organism evidence="2 3">
    <name type="scientific">Hymenobacter ginsengisoli</name>
    <dbReference type="NCBI Taxonomy" id="1051626"/>
    <lineage>
        <taxon>Bacteria</taxon>
        <taxon>Pseudomonadati</taxon>
        <taxon>Bacteroidota</taxon>
        <taxon>Cytophagia</taxon>
        <taxon>Cytophagales</taxon>
        <taxon>Hymenobacteraceae</taxon>
        <taxon>Hymenobacter</taxon>
    </lineage>
</organism>
<dbReference type="Pfam" id="PF08242">
    <property type="entry name" value="Methyltransf_12"/>
    <property type="match status" value="1"/>
</dbReference>
<dbReference type="Gene3D" id="3.40.50.150">
    <property type="entry name" value="Vaccinia Virus protein VP39"/>
    <property type="match status" value="1"/>
</dbReference>